<gene>
    <name evidence="4" type="ORF">DP065_01165</name>
</gene>
<evidence type="ECO:0000313" key="4">
    <source>
        <dbReference type="EMBL" id="AWX69748.1"/>
    </source>
</evidence>
<name>A0A2Z4NDZ9_9BACT</name>
<keyword evidence="2" id="KW-0378">Hydrolase</keyword>
<sequence length="386" mass="43630">MLVNYDEPLFNHNLVLVSKKQIDFEFDNQNNIIFKFKTGLYKGKNKNELASTVGETANLGKMPEIIEEPIDNSVNPEPNPTPDPETGNNNGGSSNTGDSDSSNKPVVTQRDGNIEYNVSDDYYASLQNKSGIALIDSLFAIQKSSSRHVPGYDALFTTYRDAFVDKYYEKDGTVMDIYGENPNGPDPFNFEHGKYKDVGKDEGAGMNREHIVAQSWFGRSAPMRNDAHHVWPSDKKVNAMHGNYPFGTVTKAKYVSLNGTKIGVSEEDGGPVCEPIDIFKGDVARAFFYFAFTYRDKNLRANDSARRFFINTKNEINPKFLKTLLKWHHDDPVDQFDIDRNNGIAKHQVVRNPFTDYPELVDVIFNNKIDYTFINKGVALNFMPKN</sequence>
<evidence type="ECO:0000313" key="5">
    <source>
        <dbReference type="Proteomes" id="UP000250218"/>
    </source>
</evidence>
<dbReference type="AlphaFoldDB" id="A0A2Z4NDZ9"/>
<evidence type="ECO:0000256" key="3">
    <source>
        <dbReference type="SAM" id="MobiDB-lite"/>
    </source>
</evidence>
<dbReference type="PANTHER" id="PTHR33607:SF2">
    <property type="entry name" value="ENDONUCLEASE-1"/>
    <property type="match status" value="1"/>
</dbReference>
<evidence type="ECO:0000256" key="1">
    <source>
        <dbReference type="ARBA" id="ARBA00022722"/>
    </source>
</evidence>
<dbReference type="InterPro" id="IPR044925">
    <property type="entry name" value="His-Me_finger_sf"/>
</dbReference>
<feature type="region of interest" description="Disordered" evidence="3">
    <location>
        <begin position="69"/>
        <end position="112"/>
    </location>
</feature>
<dbReference type="GO" id="GO:0016787">
    <property type="term" value="F:hydrolase activity"/>
    <property type="evidence" value="ECO:0007669"/>
    <property type="project" value="UniProtKB-KW"/>
</dbReference>
<keyword evidence="1" id="KW-0540">Nuclease</keyword>
<dbReference type="SUPFAM" id="SSF54060">
    <property type="entry name" value="His-Me finger endonucleases"/>
    <property type="match status" value="1"/>
</dbReference>
<dbReference type="Proteomes" id="UP000250218">
    <property type="component" value="Chromosome"/>
</dbReference>
<dbReference type="KEGG" id="mane:DP065_01165"/>
<proteinExistence type="predicted"/>
<accession>A0A2Z4NDZ9</accession>
<keyword evidence="5" id="KW-1185">Reference proteome</keyword>
<organism evidence="4 5">
    <name type="scientific">[Mycoplasma] anseris</name>
    <dbReference type="NCBI Taxonomy" id="92400"/>
    <lineage>
        <taxon>Bacteria</taxon>
        <taxon>Bacillati</taxon>
        <taxon>Mycoplasmatota</taxon>
        <taxon>Mycoplasmoidales</taxon>
        <taxon>Metamycoplasmataceae</taxon>
        <taxon>Metamycoplasma</taxon>
    </lineage>
</organism>
<dbReference type="PANTHER" id="PTHR33607">
    <property type="entry name" value="ENDONUCLEASE-1"/>
    <property type="match status" value="1"/>
</dbReference>
<protein>
    <submittedName>
        <fullName evidence="4">Ribonuclease</fullName>
    </submittedName>
</protein>
<evidence type="ECO:0000256" key="2">
    <source>
        <dbReference type="ARBA" id="ARBA00022801"/>
    </source>
</evidence>
<dbReference type="Pfam" id="PF04231">
    <property type="entry name" value="Endonuclease_1"/>
    <property type="match status" value="1"/>
</dbReference>
<dbReference type="GO" id="GO:0004518">
    <property type="term" value="F:nuclease activity"/>
    <property type="evidence" value="ECO:0007669"/>
    <property type="project" value="UniProtKB-KW"/>
</dbReference>
<dbReference type="EMBL" id="CP030140">
    <property type="protein sequence ID" value="AWX69748.1"/>
    <property type="molecule type" value="Genomic_DNA"/>
</dbReference>
<reference evidence="5" key="1">
    <citation type="submission" date="2018-06" db="EMBL/GenBank/DDBJ databases">
        <title>Complete genome sequences of Mycoplasma anatis, M. anseris and M. cloacale type strains.</title>
        <authorList>
            <person name="Grozner D."/>
            <person name="Forro B."/>
            <person name="Sulyok K.M."/>
            <person name="Marton S."/>
            <person name="Kreizinger Z."/>
            <person name="Banyai K."/>
            <person name="Gyuranecz M."/>
        </authorList>
    </citation>
    <scope>NUCLEOTIDE SEQUENCE [LARGE SCALE GENOMIC DNA]</scope>
    <source>
        <strain evidence="5">ATCC 49234</strain>
    </source>
</reference>
<feature type="compositionally biased region" description="Low complexity" evidence="3">
    <location>
        <begin position="84"/>
        <end position="103"/>
    </location>
</feature>
<dbReference type="InterPro" id="IPR007346">
    <property type="entry name" value="Endonuclease-I"/>
</dbReference>